<comment type="similarity">
    <text evidence="1">Belongs to the enoyl-CoA hydratase/isomerase family.</text>
</comment>
<evidence type="ECO:0000313" key="2">
    <source>
        <dbReference type="EMBL" id="OAF16463.1"/>
    </source>
</evidence>
<dbReference type="AlphaFoldDB" id="A0A176Z9D1"/>
<name>A0A176Z9D1_9BRAD</name>
<gene>
    <name evidence="2" type="ORF">AXW67_12360</name>
</gene>
<dbReference type="EMBL" id="LSEF01000055">
    <property type="protein sequence ID" value="OAF16463.1"/>
    <property type="molecule type" value="Genomic_DNA"/>
</dbReference>
<dbReference type="Pfam" id="PF00378">
    <property type="entry name" value="ECH_1"/>
    <property type="match status" value="1"/>
</dbReference>
<dbReference type="SUPFAM" id="SSF52096">
    <property type="entry name" value="ClpP/crotonase"/>
    <property type="match status" value="1"/>
</dbReference>
<evidence type="ECO:0000313" key="3">
    <source>
        <dbReference type="Proteomes" id="UP000077173"/>
    </source>
</evidence>
<dbReference type="GO" id="GO:0003824">
    <property type="term" value="F:catalytic activity"/>
    <property type="evidence" value="ECO:0007669"/>
    <property type="project" value="UniProtKB-ARBA"/>
</dbReference>
<dbReference type="InterPro" id="IPR014748">
    <property type="entry name" value="Enoyl-CoA_hydra_C"/>
</dbReference>
<dbReference type="PANTHER" id="PTHR43459">
    <property type="entry name" value="ENOYL-COA HYDRATASE"/>
    <property type="match status" value="1"/>
</dbReference>
<evidence type="ECO:0008006" key="4">
    <source>
        <dbReference type="Google" id="ProtNLM"/>
    </source>
</evidence>
<evidence type="ECO:0000256" key="1">
    <source>
        <dbReference type="ARBA" id="ARBA00005254"/>
    </source>
</evidence>
<dbReference type="Gene3D" id="3.90.226.10">
    <property type="entry name" value="2-enoyl-CoA Hydratase, Chain A, domain 1"/>
    <property type="match status" value="1"/>
</dbReference>
<sequence>MQRAKELVFTTRFVGAEEAERLQLVSRVVPADSLDAEAMKFAAELAEQPTFALAMAKKLFDYALGPSFEDFLDYELMVQPQLNQSADYREGFTSFQEKRPARFTGR</sequence>
<accession>A0A176Z9D1</accession>
<proteinExistence type="inferred from homology"/>
<dbReference type="Gene3D" id="1.10.12.10">
    <property type="entry name" value="Lyase 2-enoyl-coa Hydratase, Chain A, domain 2"/>
    <property type="match status" value="1"/>
</dbReference>
<dbReference type="InterPro" id="IPR029045">
    <property type="entry name" value="ClpP/crotonase-like_dom_sf"/>
</dbReference>
<protein>
    <recommendedName>
        <fullName evidence="4">Enoyl-CoA hydratase</fullName>
    </recommendedName>
</protein>
<dbReference type="PANTHER" id="PTHR43459:SF1">
    <property type="entry name" value="EG:BACN32G11.4 PROTEIN"/>
    <property type="match status" value="1"/>
</dbReference>
<dbReference type="InterPro" id="IPR001753">
    <property type="entry name" value="Enoyl-CoA_hydra/iso"/>
</dbReference>
<reference evidence="2 3" key="1">
    <citation type="submission" date="2016-02" db="EMBL/GenBank/DDBJ databases">
        <title>Draft genome sequence of the strain BR 10247T Bradyrhizobium neotropicale isolated from nodules of Centrolobium paraense.</title>
        <authorList>
            <person name="Simoes-Araujo J.L."/>
            <person name="Barauna A.C."/>
            <person name="Silva K."/>
            <person name="Zilli J.E."/>
        </authorList>
    </citation>
    <scope>NUCLEOTIDE SEQUENCE [LARGE SCALE GENOMIC DNA]</scope>
    <source>
        <strain evidence="2 3">BR 10247</strain>
    </source>
</reference>
<comment type="caution">
    <text evidence="2">The sequence shown here is derived from an EMBL/GenBank/DDBJ whole genome shotgun (WGS) entry which is preliminary data.</text>
</comment>
<dbReference type="Proteomes" id="UP000077173">
    <property type="component" value="Unassembled WGS sequence"/>
</dbReference>
<organism evidence="2 3">
    <name type="scientific">Bradyrhizobium neotropicale</name>
    <dbReference type="NCBI Taxonomy" id="1497615"/>
    <lineage>
        <taxon>Bacteria</taxon>
        <taxon>Pseudomonadati</taxon>
        <taxon>Pseudomonadota</taxon>
        <taxon>Alphaproteobacteria</taxon>
        <taxon>Hyphomicrobiales</taxon>
        <taxon>Nitrobacteraceae</taxon>
        <taxon>Bradyrhizobium</taxon>
    </lineage>
</organism>
<keyword evidence="3" id="KW-1185">Reference proteome</keyword>